<feature type="transmembrane region" description="Helical" evidence="1">
    <location>
        <begin position="12"/>
        <end position="31"/>
    </location>
</feature>
<keyword evidence="1" id="KW-0812">Transmembrane</keyword>
<reference evidence="3" key="1">
    <citation type="submission" date="2025-08" db="UniProtKB">
        <authorList>
            <consortium name="RefSeq"/>
        </authorList>
    </citation>
    <scope>IDENTIFICATION</scope>
    <source>
        <tissue evidence="3">Whole sample</tissue>
    </source>
</reference>
<sequence>MKPNTKRREYFIKYQIIFLLTSSLVFNVTAVSTNNRILFGTLLAGSALVTSLYGDYNLSELELTLLTTAVLFLIFPRPSESAVKSCTDYPGYTDDPLLGCYRIYLPGEPLFYADAVKLCAGDGGRLVLINSEAEAQAFREKIKEKDNSVRHNAFIQGTRTSKDAPWTDDKGNPLPYLPASVVINDEASSTKLIMYPLGFSAISEMTELRAFVLCEI</sequence>
<gene>
    <name evidence="3" type="primary">LOC111117588</name>
</gene>
<dbReference type="AlphaFoldDB" id="A0A8B8CBC8"/>
<organism evidence="2 3">
    <name type="scientific">Crassostrea virginica</name>
    <name type="common">Eastern oyster</name>
    <dbReference type="NCBI Taxonomy" id="6565"/>
    <lineage>
        <taxon>Eukaryota</taxon>
        <taxon>Metazoa</taxon>
        <taxon>Spiralia</taxon>
        <taxon>Lophotrochozoa</taxon>
        <taxon>Mollusca</taxon>
        <taxon>Bivalvia</taxon>
        <taxon>Autobranchia</taxon>
        <taxon>Pteriomorphia</taxon>
        <taxon>Ostreida</taxon>
        <taxon>Ostreoidea</taxon>
        <taxon>Ostreidae</taxon>
        <taxon>Crassostrea</taxon>
    </lineage>
</organism>
<dbReference type="InterPro" id="IPR016187">
    <property type="entry name" value="CTDL_fold"/>
</dbReference>
<dbReference type="Proteomes" id="UP000694844">
    <property type="component" value="Chromosome 10"/>
</dbReference>
<dbReference type="OrthoDB" id="7357196at2759"/>
<evidence type="ECO:0000313" key="3">
    <source>
        <dbReference type="RefSeq" id="XP_022312449.1"/>
    </source>
</evidence>
<keyword evidence="1" id="KW-0472">Membrane</keyword>
<name>A0A8B8CBC8_CRAVI</name>
<keyword evidence="2" id="KW-1185">Reference proteome</keyword>
<proteinExistence type="predicted"/>
<accession>A0A8B8CBC8</accession>
<keyword evidence="1" id="KW-1133">Transmembrane helix</keyword>
<evidence type="ECO:0000256" key="1">
    <source>
        <dbReference type="SAM" id="Phobius"/>
    </source>
</evidence>
<dbReference type="RefSeq" id="XP_022312449.1">
    <property type="nucleotide sequence ID" value="XM_022456741.1"/>
</dbReference>
<dbReference type="CDD" id="cd00037">
    <property type="entry name" value="CLECT"/>
    <property type="match status" value="1"/>
</dbReference>
<dbReference type="KEGG" id="cvn:111117588"/>
<dbReference type="InterPro" id="IPR016186">
    <property type="entry name" value="C-type_lectin-like/link_sf"/>
</dbReference>
<protein>
    <submittedName>
        <fullName evidence="3">Uncharacterized protein LOC111117588</fullName>
    </submittedName>
</protein>
<dbReference type="SUPFAM" id="SSF56436">
    <property type="entry name" value="C-type lectin-like"/>
    <property type="match status" value="1"/>
</dbReference>
<dbReference type="GeneID" id="111117588"/>
<dbReference type="Gene3D" id="3.10.100.10">
    <property type="entry name" value="Mannose-Binding Protein A, subunit A"/>
    <property type="match status" value="1"/>
</dbReference>
<evidence type="ECO:0000313" key="2">
    <source>
        <dbReference type="Proteomes" id="UP000694844"/>
    </source>
</evidence>